<dbReference type="CDD" id="cd22744">
    <property type="entry name" value="OTU"/>
    <property type="match status" value="1"/>
</dbReference>
<gene>
    <name evidence="1" type="ORF">RHGRI_001483</name>
</gene>
<dbReference type="EMBL" id="JACTNZ010000001">
    <property type="protein sequence ID" value="KAG5565582.1"/>
    <property type="molecule type" value="Genomic_DNA"/>
</dbReference>
<dbReference type="AlphaFoldDB" id="A0AAV6LKS0"/>
<reference evidence="1" key="1">
    <citation type="submission" date="2020-08" db="EMBL/GenBank/DDBJ databases">
        <title>Plant Genome Project.</title>
        <authorList>
            <person name="Zhang R.-G."/>
        </authorList>
    </citation>
    <scope>NUCLEOTIDE SEQUENCE</scope>
    <source>
        <strain evidence="1">WSP0</strain>
        <tissue evidence="1">Leaf</tissue>
    </source>
</reference>
<dbReference type="PANTHER" id="PTHR31569:SF4">
    <property type="entry name" value="SWIM-TYPE DOMAIN-CONTAINING PROTEIN"/>
    <property type="match status" value="1"/>
</dbReference>
<keyword evidence="2" id="KW-1185">Reference proteome</keyword>
<dbReference type="PANTHER" id="PTHR31569">
    <property type="entry name" value="SWIM-TYPE DOMAIN-CONTAINING PROTEIN"/>
    <property type="match status" value="1"/>
</dbReference>
<dbReference type="InterPro" id="IPR052579">
    <property type="entry name" value="Zinc_finger_SWIM"/>
</dbReference>
<evidence type="ECO:0000313" key="1">
    <source>
        <dbReference type="EMBL" id="KAG5565582.1"/>
    </source>
</evidence>
<dbReference type="Proteomes" id="UP000823749">
    <property type="component" value="Chromosome 1"/>
</dbReference>
<name>A0AAV6LKS0_9ERIC</name>
<protein>
    <recommendedName>
        <fullName evidence="3">FAR1 domain-containing protein</fullName>
    </recommendedName>
</protein>
<evidence type="ECO:0000313" key="2">
    <source>
        <dbReference type="Proteomes" id="UP000823749"/>
    </source>
</evidence>
<sequence length="283" mass="32225">MTNGSDTESSIFQDFTEHFTTDTVFPNEEALKEWLFSTGRKHGFVFIIKGSELNTTNRRPRIGFACERSGKSLRKTGSNKCECPFEVRCVKEDKGWTLTVFNGTHNHPSALEEEGHEHERSLSSKKMKMMVQMQKIMEKLKEFTQPNSTSLSQLKRKAEVRGLNPTIEEIPKSSSVSRFECVRSSMENPNPKKINNTKGLVAEKRPTSRYMKWFPVGIRKYIAEIKDVNGDENCGYRAILVGLGNDEEGWLNIRKDIDDGVESLSFALRGDVWLYEDGNKVVG</sequence>
<proteinExistence type="predicted"/>
<evidence type="ECO:0008006" key="3">
    <source>
        <dbReference type="Google" id="ProtNLM"/>
    </source>
</evidence>
<comment type="caution">
    <text evidence="1">The sequence shown here is derived from an EMBL/GenBank/DDBJ whole genome shotgun (WGS) entry which is preliminary data.</text>
</comment>
<organism evidence="1 2">
    <name type="scientific">Rhododendron griersonianum</name>
    <dbReference type="NCBI Taxonomy" id="479676"/>
    <lineage>
        <taxon>Eukaryota</taxon>
        <taxon>Viridiplantae</taxon>
        <taxon>Streptophyta</taxon>
        <taxon>Embryophyta</taxon>
        <taxon>Tracheophyta</taxon>
        <taxon>Spermatophyta</taxon>
        <taxon>Magnoliopsida</taxon>
        <taxon>eudicotyledons</taxon>
        <taxon>Gunneridae</taxon>
        <taxon>Pentapetalae</taxon>
        <taxon>asterids</taxon>
        <taxon>Ericales</taxon>
        <taxon>Ericaceae</taxon>
        <taxon>Ericoideae</taxon>
        <taxon>Rhodoreae</taxon>
        <taxon>Rhododendron</taxon>
    </lineage>
</organism>
<accession>A0AAV6LKS0</accession>